<gene>
    <name evidence="3" type="ORF">GC096_03890</name>
</gene>
<feature type="compositionally biased region" description="Low complexity" evidence="1">
    <location>
        <begin position="409"/>
        <end position="439"/>
    </location>
</feature>
<evidence type="ECO:0000313" key="3">
    <source>
        <dbReference type="EMBL" id="NOU63187.1"/>
    </source>
</evidence>
<keyword evidence="4" id="KW-1185">Reference proteome</keyword>
<evidence type="ECO:0000259" key="2">
    <source>
        <dbReference type="Pfam" id="PF06605"/>
    </source>
</evidence>
<feature type="domain" description="Tail spike" evidence="2">
    <location>
        <begin position="92"/>
        <end position="341"/>
    </location>
</feature>
<dbReference type="Pfam" id="PF06605">
    <property type="entry name" value="Prophage_tail"/>
    <property type="match status" value="1"/>
</dbReference>
<evidence type="ECO:0000313" key="4">
    <source>
        <dbReference type="Proteomes" id="UP000653578"/>
    </source>
</evidence>
<dbReference type="EMBL" id="WHNY01000009">
    <property type="protein sequence ID" value="NOU63187.1"/>
    <property type="molecule type" value="Genomic_DNA"/>
</dbReference>
<dbReference type="NCBIfam" id="TIGR01665">
    <property type="entry name" value="put_anti_recept"/>
    <property type="match status" value="1"/>
</dbReference>
<sequence>MRRVAFLENAFSIGYSMPLNGLFTASFSLPANDPKVKECKSLYFVELYDERERVELFRIVPNTATRSNNGQTVTYQCEHVLATLLDDVMFLYHTIGNLGVYTANVLTYILSKQTTERWQLGAIDFHRQFEYNWENENLLSALFSVPKPFDEEYQWSYDTTSYPWKINLMEPSQGVDVYIRYGTNMQGITKTVDPTGLCTRMYGLGYGEGVNQLTFSEINGGIPYVEDAAAQEKYGIVSRIFADTRFQFAETLKARCVTLLNQLKEPRVTYSTSASEISQLNGQKIYKFVSGANVRVLDAEMGEDFIARIVKVSKNDLRGAPGDVQLEIANRGQDLSGTIADLANRQRISEVYAQGATNLDSHDFADNCDPLHPAVLRLYIPEETARINKVRLSYKSEAFRSYERAIEAAPAVTSGPSSTTTTASGGATTSGPSSVTTTGVSGGQTGLSTTGGGVWNIGSGTTNDMVSFQPNHDHGIDYGTQLQTVGGGSVTWVPSGGHRHILDHHDHQYATLDHSHGMDHTHSIAPHTHGMDHTHQIPSHTHDIEYGIFEGPTPSSVSLDVDGNNTTLTGTSVDDFDIIPFLSKDTSGKVLRGWHEIKITPNSLGRIVSSVNIQLFVQSRGGGDY</sequence>
<protein>
    <recommendedName>
        <fullName evidence="2">Tail spike domain-containing protein</fullName>
    </recommendedName>
</protein>
<dbReference type="Proteomes" id="UP000653578">
    <property type="component" value="Unassembled WGS sequence"/>
</dbReference>
<comment type="caution">
    <text evidence="3">The sequence shown here is derived from an EMBL/GenBank/DDBJ whole genome shotgun (WGS) entry which is preliminary data.</text>
</comment>
<dbReference type="InterPro" id="IPR007119">
    <property type="entry name" value="Phage_tail_spike_N"/>
</dbReference>
<accession>A0ABX1X452</accession>
<name>A0ABX1X452_9BACL</name>
<organism evidence="3 4">
    <name type="scientific">Paenibacillus plantarum</name>
    <dbReference type="NCBI Taxonomy" id="2654975"/>
    <lineage>
        <taxon>Bacteria</taxon>
        <taxon>Bacillati</taxon>
        <taxon>Bacillota</taxon>
        <taxon>Bacilli</taxon>
        <taxon>Bacillales</taxon>
        <taxon>Paenibacillaceae</taxon>
        <taxon>Paenibacillus</taxon>
    </lineage>
</organism>
<proteinExistence type="predicted"/>
<evidence type="ECO:0000256" key="1">
    <source>
        <dbReference type="SAM" id="MobiDB-lite"/>
    </source>
</evidence>
<feature type="region of interest" description="Disordered" evidence="1">
    <location>
        <begin position="409"/>
        <end position="458"/>
    </location>
</feature>
<reference evidence="3 4" key="1">
    <citation type="submission" date="2019-10" db="EMBL/GenBank/DDBJ databases">
        <title>Description of Paenibacillus humi sp. nov.</title>
        <authorList>
            <person name="Carlier A."/>
            <person name="Qi S."/>
        </authorList>
    </citation>
    <scope>NUCLEOTIDE SEQUENCE [LARGE SCALE GENOMIC DNA]</scope>
    <source>
        <strain evidence="3 4">LMG 31461</strain>
    </source>
</reference>
<dbReference type="InterPro" id="IPR010572">
    <property type="entry name" value="Tail_dom"/>
</dbReference>
<feature type="compositionally biased region" description="Gly residues" evidence="1">
    <location>
        <begin position="440"/>
        <end position="455"/>
    </location>
</feature>